<feature type="domain" description="Fibronectin type-III" evidence="1">
    <location>
        <begin position="419"/>
        <end position="513"/>
    </location>
</feature>
<dbReference type="InterPro" id="IPR040581">
    <property type="entry name" value="Thioredoxin_11"/>
</dbReference>
<sequence>TTDSVVVAALGRPLDLGMLYDCRNESFCSGTVCFSSFKDFKCIEGDSLQDRFRALDVTAPLRASVLSGLVEVGGAAGYLNHPVQSTLQDRVTLQYRTTTRLDMLSHRVLQEETVRTQRKATHVVMAVLYGAQAFFIFDSKHINRQINKMFNTFNSEDIFSSLTDSEKVNSLLYQCTVHSDVDPTTTMDYDTAVEVYQSLPKHLGQRGEKAVPVRVWLYPLKNLDHAAACVEFEISEDLLLRAEKVLEHLRRVTMRCQDMMSDHTNAYVMKWFPYAKDKLTQFSQLLSEYQVEFQKILAKATEFIRENGESGLLWFRAILKKHDQSPFTPQALDHWLHNKEAEVNAVNICKTKNLPIVKSEKELETVLLDSQTDRVLCFTLTSLEDEDPFLSTMKQHKHSVPMNTVNQSDLTGQQHKHYVPMNTVNQSDLTGQQHKHSVPMNTSEDGASVLHYKVDYKETGLEGWSTMVTEGPECYCDVTLNLSTCYRVRVSAVYGEGDTSETSRETDVPVNGEFLHNYLRMIRKLKVTLS</sequence>
<dbReference type="Proteomes" id="UP000694557">
    <property type="component" value="Unassembled WGS sequence"/>
</dbReference>
<keyword evidence="3" id="KW-1185">Reference proteome</keyword>
<reference evidence="2" key="1">
    <citation type="submission" date="2025-08" db="UniProtKB">
        <authorList>
            <consortium name="Ensembl"/>
        </authorList>
    </citation>
    <scope>IDENTIFICATION</scope>
</reference>
<dbReference type="InterPro" id="IPR052090">
    <property type="entry name" value="Cytolytic_pore-forming_toxin"/>
</dbReference>
<dbReference type="InterPro" id="IPR003961">
    <property type="entry name" value="FN3_dom"/>
</dbReference>
<dbReference type="GeneTree" id="ENSGT00940000165425"/>
<dbReference type="Pfam" id="PF18078">
    <property type="entry name" value="Thioredoxin_11"/>
    <property type="match status" value="1"/>
</dbReference>
<dbReference type="PANTHER" id="PTHR31594:SF16">
    <property type="entry name" value="SI:CH211-281L24.3"/>
    <property type="match status" value="1"/>
</dbReference>
<dbReference type="InterPro" id="IPR013783">
    <property type="entry name" value="Ig-like_fold"/>
</dbReference>
<accession>A0A8C7KAJ8</accession>
<evidence type="ECO:0000313" key="3">
    <source>
        <dbReference type="Proteomes" id="UP000694557"/>
    </source>
</evidence>
<dbReference type="Ensembl" id="ENSOKIT00005107178.1">
    <property type="protein sequence ID" value="ENSOKIP00005100011.1"/>
    <property type="gene ID" value="ENSOKIG00005044058.1"/>
</dbReference>
<dbReference type="PANTHER" id="PTHR31594">
    <property type="entry name" value="AIG1-TYPE G DOMAIN-CONTAINING PROTEIN"/>
    <property type="match status" value="1"/>
</dbReference>
<name>A0A8C7KAJ8_ONCKI</name>
<dbReference type="PROSITE" id="PS50853">
    <property type="entry name" value="FN3"/>
    <property type="match status" value="1"/>
</dbReference>
<evidence type="ECO:0000259" key="1">
    <source>
        <dbReference type="PROSITE" id="PS50853"/>
    </source>
</evidence>
<dbReference type="Gene3D" id="2.60.40.10">
    <property type="entry name" value="Immunoglobulins"/>
    <property type="match status" value="1"/>
</dbReference>
<dbReference type="InterPro" id="IPR048997">
    <property type="entry name" value="Stonustoxin-like_helical"/>
</dbReference>
<protein>
    <recommendedName>
        <fullName evidence="1">Fibronectin type-III domain-containing protein</fullName>
    </recommendedName>
</protein>
<dbReference type="SUPFAM" id="SSF49265">
    <property type="entry name" value="Fibronectin type III"/>
    <property type="match status" value="1"/>
</dbReference>
<dbReference type="CDD" id="cd00063">
    <property type="entry name" value="FN3"/>
    <property type="match status" value="1"/>
</dbReference>
<dbReference type="AlphaFoldDB" id="A0A8C7KAJ8"/>
<proteinExistence type="predicted"/>
<organism evidence="2 3">
    <name type="scientific">Oncorhynchus kisutch</name>
    <name type="common">Coho salmon</name>
    <name type="synonym">Salmo kisutch</name>
    <dbReference type="NCBI Taxonomy" id="8019"/>
    <lineage>
        <taxon>Eukaryota</taxon>
        <taxon>Metazoa</taxon>
        <taxon>Chordata</taxon>
        <taxon>Craniata</taxon>
        <taxon>Vertebrata</taxon>
        <taxon>Euteleostomi</taxon>
        <taxon>Actinopterygii</taxon>
        <taxon>Neopterygii</taxon>
        <taxon>Teleostei</taxon>
        <taxon>Protacanthopterygii</taxon>
        <taxon>Salmoniformes</taxon>
        <taxon>Salmonidae</taxon>
        <taxon>Salmoninae</taxon>
        <taxon>Oncorhynchus</taxon>
    </lineage>
</organism>
<dbReference type="Pfam" id="PF21109">
    <property type="entry name" value="Stonustoxin_helical"/>
    <property type="match status" value="1"/>
</dbReference>
<dbReference type="InterPro" id="IPR036116">
    <property type="entry name" value="FN3_sf"/>
</dbReference>
<evidence type="ECO:0000313" key="2">
    <source>
        <dbReference type="Ensembl" id="ENSOKIP00005100011.1"/>
    </source>
</evidence>
<reference evidence="2" key="2">
    <citation type="submission" date="2025-09" db="UniProtKB">
        <authorList>
            <consortium name="Ensembl"/>
        </authorList>
    </citation>
    <scope>IDENTIFICATION</scope>
</reference>